<evidence type="ECO:0000313" key="3">
    <source>
        <dbReference type="Proteomes" id="UP000479190"/>
    </source>
</evidence>
<feature type="non-terminal residue" evidence="2">
    <location>
        <position position="87"/>
    </location>
</feature>
<dbReference type="EMBL" id="CADCXV010001278">
    <property type="protein sequence ID" value="CAB0043179.1"/>
    <property type="molecule type" value="Genomic_DNA"/>
</dbReference>
<sequence>RAASRHLPRVWIATQPKDLEEALEEAIRLEKENGRLTLYPDTRAQTIPPRGGLSRDFESRGDWNPVPTTTPRRSATNVPALRIPRFR</sequence>
<keyword evidence="3" id="KW-1185">Reference proteome</keyword>
<feature type="compositionally biased region" description="Polar residues" evidence="1">
    <location>
        <begin position="66"/>
        <end position="77"/>
    </location>
</feature>
<protein>
    <submittedName>
        <fullName evidence="2">Uncharacterized protein</fullName>
    </submittedName>
</protein>
<accession>A0A6H5J4T7</accession>
<dbReference type="Proteomes" id="UP000479190">
    <property type="component" value="Unassembled WGS sequence"/>
</dbReference>
<dbReference type="AlphaFoldDB" id="A0A6H5J4T7"/>
<name>A0A6H5J4T7_9HYME</name>
<evidence type="ECO:0000256" key="1">
    <source>
        <dbReference type="SAM" id="MobiDB-lite"/>
    </source>
</evidence>
<proteinExistence type="predicted"/>
<gene>
    <name evidence="2" type="ORF">TBRA_LOCUS14767</name>
</gene>
<evidence type="ECO:0000313" key="2">
    <source>
        <dbReference type="EMBL" id="CAB0043179.1"/>
    </source>
</evidence>
<reference evidence="2 3" key="1">
    <citation type="submission" date="2020-02" db="EMBL/GenBank/DDBJ databases">
        <authorList>
            <person name="Ferguson B K."/>
        </authorList>
    </citation>
    <scope>NUCLEOTIDE SEQUENCE [LARGE SCALE GENOMIC DNA]</scope>
</reference>
<feature type="region of interest" description="Disordered" evidence="1">
    <location>
        <begin position="40"/>
        <end position="87"/>
    </location>
</feature>
<feature type="non-terminal residue" evidence="2">
    <location>
        <position position="1"/>
    </location>
</feature>
<organism evidence="2 3">
    <name type="scientific">Trichogramma brassicae</name>
    <dbReference type="NCBI Taxonomy" id="86971"/>
    <lineage>
        <taxon>Eukaryota</taxon>
        <taxon>Metazoa</taxon>
        <taxon>Ecdysozoa</taxon>
        <taxon>Arthropoda</taxon>
        <taxon>Hexapoda</taxon>
        <taxon>Insecta</taxon>
        <taxon>Pterygota</taxon>
        <taxon>Neoptera</taxon>
        <taxon>Endopterygota</taxon>
        <taxon>Hymenoptera</taxon>
        <taxon>Apocrita</taxon>
        <taxon>Proctotrupomorpha</taxon>
        <taxon>Chalcidoidea</taxon>
        <taxon>Trichogrammatidae</taxon>
        <taxon>Trichogramma</taxon>
    </lineage>
</organism>